<feature type="chain" id="PRO_5046651922" description="Secretion system C-terminal sorting domain-containing protein" evidence="2">
    <location>
        <begin position="20"/>
        <end position="391"/>
    </location>
</feature>
<reference evidence="5" key="1">
    <citation type="journal article" date="2019" name="Int. J. Syst. Evol. Microbiol.">
        <title>The Global Catalogue of Microorganisms (GCM) 10K type strain sequencing project: providing services to taxonomists for standard genome sequencing and annotation.</title>
        <authorList>
            <consortium name="The Broad Institute Genomics Platform"/>
            <consortium name="The Broad Institute Genome Sequencing Center for Infectious Disease"/>
            <person name="Wu L."/>
            <person name="Ma J."/>
        </authorList>
    </citation>
    <scope>NUCLEOTIDE SEQUENCE [LARGE SCALE GENOMIC DNA]</scope>
    <source>
        <strain evidence="5">CGMCC 1.12931</strain>
    </source>
</reference>
<proteinExistence type="predicted"/>
<gene>
    <name evidence="4" type="ORF">GCM10010832_22940</name>
</gene>
<evidence type="ECO:0000256" key="1">
    <source>
        <dbReference type="ARBA" id="ARBA00022729"/>
    </source>
</evidence>
<evidence type="ECO:0000313" key="5">
    <source>
        <dbReference type="Proteomes" id="UP000599179"/>
    </source>
</evidence>
<dbReference type="Pfam" id="PF18962">
    <property type="entry name" value="Por_Secre_tail"/>
    <property type="match status" value="1"/>
</dbReference>
<dbReference type="RefSeq" id="WP_188459284.1">
    <property type="nucleotide sequence ID" value="NZ_BMGM01000011.1"/>
</dbReference>
<keyword evidence="1 2" id="KW-0732">Signal</keyword>
<evidence type="ECO:0000256" key="2">
    <source>
        <dbReference type="SAM" id="SignalP"/>
    </source>
</evidence>
<evidence type="ECO:0000313" key="4">
    <source>
        <dbReference type="EMBL" id="GGE42388.1"/>
    </source>
</evidence>
<feature type="signal peptide" evidence="2">
    <location>
        <begin position="1"/>
        <end position="19"/>
    </location>
</feature>
<accession>A0ABQ1SLB6</accession>
<organism evidence="4 5">
    <name type="scientific">Psychroflexus planctonicus</name>
    <dbReference type="NCBI Taxonomy" id="1526575"/>
    <lineage>
        <taxon>Bacteria</taxon>
        <taxon>Pseudomonadati</taxon>
        <taxon>Bacteroidota</taxon>
        <taxon>Flavobacteriia</taxon>
        <taxon>Flavobacteriales</taxon>
        <taxon>Flavobacteriaceae</taxon>
        <taxon>Psychroflexus</taxon>
    </lineage>
</organism>
<dbReference type="Proteomes" id="UP000599179">
    <property type="component" value="Unassembled WGS sequence"/>
</dbReference>
<dbReference type="EMBL" id="BMGM01000011">
    <property type="protein sequence ID" value="GGE42388.1"/>
    <property type="molecule type" value="Genomic_DNA"/>
</dbReference>
<dbReference type="Gene3D" id="2.60.40.3620">
    <property type="match status" value="1"/>
</dbReference>
<comment type="caution">
    <text evidence="4">The sequence shown here is derived from an EMBL/GenBank/DDBJ whole genome shotgun (WGS) entry which is preliminary data.</text>
</comment>
<protein>
    <recommendedName>
        <fullName evidence="3">Secretion system C-terminal sorting domain-containing protein</fullName>
    </recommendedName>
</protein>
<dbReference type="InterPro" id="IPR026444">
    <property type="entry name" value="Secre_tail"/>
</dbReference>
<dbReference type="NCBIfam" id="TIGR04183">
    <property type="entry name" value="Por_Secre_tail"/>
    <property type="match status" value="1"/>
</dbReference>
<name>A0ABQ1SLB6_9FLAO</name>
<evidence type="ECO:0000259" key="3">
    <source>
        <dbReference type="Pfam" id="PF18962"/>
    </source>
</evidence>
<keyword evidence="5" id="KW-1185">Reference proteome</keyword>
<sequence length="391" mass="44037">MQKFYVSLLILFSFLASHSQDMFIAGSAIPSWWTNPDPIPNISLIDNGDGTYYKLGLELLDGNLRFYEEQDIDINYGGTAFPSGELAESDIIIEEGFYDLYVDMNTNTYYFESYPQVSFNTFNTSNPIGFKLNTTDYEVFNYPVTQFYDALGWFSVNIHPYIMENDIYGGDIFPSGNLIFNTQPVEVESGFYEVTFDHENLTFSFDIPEISIVGSALNETSTDENSTPEIAMSSSNGAIYMLSSIELQPGELKFRQNQSWETNWGGSTFPTGDLDLDSADYIVVDEAGFYDVTFDRENSSYMFVTLSTENIEFSDLKVYPNPSKGNWNIQTGNADVKTLSVFTISGKLIKEMNVSQQNEIEINTANLGSGMYMLKILTNSGNTKTLKLIKQ</sequence>
<feature type="domain" description="Secretion system C-terminal sorting" evidence="3">
    <location>
        <begin position="318"/>
        <end position="387"/>
    </location>
</feature>